<reference evidence="1" key="1">
    <citation type="submission" date="2021-01" db="EMBL/GenBank/DDBJ databases">
        <authorList>
            <consortium name="Genoscope - CEA"/>
            <person name="William W."/>
        </authorList>
    </citation>
    <scope>NUCLEOTIDE SEQUENCE</scope>
</reference>
<sequence length="276" mass="32759">MSKTNQELFEKAIQIINQDIDIYDKLNTTQFDKGLDLFEIYSECYDINVFTNNNIQRTLTYTNQESKNINENEKESQKNDALIQLQIFVKQIQDQQSRDTKYQKIITITNELICFLEQNSEFFKKFQIQSDQLIYLRIFSQDPVQSLILKSGLNLLSEWLVAMLYKFKIHKNIEFETKTQARLQYQSNVLLEFILYKKDSVVKNKKEYYQKIKETLLAEQLIMVEILSEGFALSKLTEYLVGQLQGGFCEIEEWVKRVIQISNLRLNGQLNKYDKK</sequence>
<dbReference type="Proteomes" id="UP000688137">
    <property type="component" value="Unassembled WGS sequence"/>
</dbReference>
<proteinExistence type="predicted"/>
<gene>
    <name evidence="1" type="ORF">PPRIM_AZ9-3.1.T0230296</name>
</gene>
<dbReference type="OMA" id="FEIYSEC"/>
<evidence type="ECO:0000313" key="1">
    <source>
        <dbReference type="EMBL" id="CAD8055668.1"/>
    </source>
</evidence>
<dbReference type="AlphaFoldDB" id="A0A8S1KKQ7"/>
<keyword evidence="2" id="KW-1185">Reference proteome</keyword>
<dbReference type="EMBL" id="CAJJDM010000021">
    <property type="protein sequence ID" value="CAD8055668.1"/>
    <property type="molecule type" value="Genomic_DNA"/>
</dbReference>
<accession>A0A8S1KKQ7</accession>
<evidence type="ECO:0000313" key="2">
    <source>
        <dbReference type="Proteomes" id="UP000688137"/>
    </source>
</evidence>
<comment type="caution">
    <text evidence="1">The sequence shown here is derived from an EMBL/GenBank/DDBJ whole genome shotgun (WGS) entry which is preliminary data.</text>
</comment>
<protein>
    <submittedName>
        <fullName evidence="1">Uncharacterized protein</fullName>
    </submittedName>
</protein>
<name>A0A8S1KKQ7_PARPR</name>
<organism evidence="1 2">
    <name type="scientific">Paramecium primaurelia</name>
    <dbReference type="NCBI Taxonomy" id="5886"/>
    <lineage>
        <taxon>Eukaryota</taxon>
        <taxon>Sar</taxon>
        <taxon>Alveolata</taxon>
        <taxon>Ciliophora</taxon>
        <taxon>Intramacronucleata</taxon>
        <taxon>Oligohymenophorea</taxon>
        <taxon>Peniculida</taxon>
        <taxon>Parameciidae</taxon>
        <taxon>Paramecium</taxon>
    </lineage>
</organism>